<dbReference type="PANTHER" id="PTHR43788:SF8">
    <property type="entry name" value="DNA-BINDING PROTEIN SMUBP-2"/>
    <property type="match status" value="1"/>
</dbReference>
<evidence type="ECO:0000313" key="2">
    <source>
        <dbReference type="EMBL" id="KAK4548614.1"/>
    </source>
</evidence>
<evidence type="ECO:0000256" key="1">
    <source>
        <dbReference type="SAM" id="MobiDB-lite"/>
    </source>
</evidence>
<feature type="region of interest" description="Disordered" evidence="1">
    <location>
        <begin position="445"/>
        <end position="467"/>
    </location>
</feature>
<dbReference type="InterPro" id="IPR050534">
    <property type="entry name" value="Coronavir_polyprotein_1ab"/>
</dbReference>
<dbReference type="EMBL" id="JAVFHQ010000007">
    <property type="protein sequence ID" value="KAK4548614.1"/>
    <property type="molecule type" value="Genomic_DNA"/>
</dbReference>
<protein>
    <recommendedName>
        <fullName evidence="4">DNA2/NAM7 helicase helicase domain-containing protein</fullName>
    </recommendedName>
</protein>
<keyword evidence="3" id="KW-1185">Reference proteome</keyword>
<dbReference type="InterPro" id="IPR027417">
    <property type="entry name" value="P-loop_NTPase"/>
</dbReference>
<dbReference type="Proteomes" id="UP001324427">
    <property type="component" value="Unassembled WGS sequence"/>
</dbReference>
<reference evidence="2 3" key="1">
    <citation type="submission" date="2021-11" db="EMBL/GenBank/DDBJ databases">
        <title>Black yeast isolated from Biological Soil Crust.</title>
        <authorList>
            <person name="Kurbessoian T."/>
        </authorList>
    </citation>
    <scope>NUCLEOTIDE SEQUENCE [LARGE SCALE GENOMIC DNA]</scope>
    <source>
        <strain evidence="2 3">CCFEE 5522</strain>
    </source>
</reference>
<dbReference type="GO" id="GO:0043139">
    <property type="term" value="F:5'-3' DNA helicase activity"/>
    <property type="evidence" value="ECO:0007669"/>
    <property type="project" value="TreeGrafter"/>
</dbReference>
<evidence type="ECO:0008006" key="4">
    <source>
        <dbReference type="Google" id="ProtNLM"/>
    </source>
</evidence>
<accession>A0AAV9JT03</accession>
<name>A0AAV9JT03_9PEZI</name>
<evidence type="ECO:0000313" key="3">
    <source>
        <dbReference type="Proteomes" id="UP001324427"/>
    </source>
</evidence>
<dbReference type="AlphaFoldDB" id="A0AAV9JT03"/>
<organism evidence="2 3">
    <name type="scientific">Oleoguttula mirabilis</name>
    <dbReference type="NCBI Taxonomy" id="1507867"/>
    <lineage>
        <taxon>Eukaryota</taxon>
        <taxon>Fungi</taxon>
        <taxon>Dikarya</taxon>
        <taxon>Ascomycota</taxon>
        <taxon>Pezizomycotina</taxon>
        <taxon>Dothideomycetes</taxon>
        <taxon>Dothideomycetidae</taxon>
        <taxon>Mycosphaerellales</taxon>
        <taxon>Teratosphaeriaceae</taxon>
        <taxon>Oleoguttula</taxon>
    </lineage>
</organism>
<gene>
    <name evidence="2" type="ORF">LTR36_009524</name>
</gene>
<dbReference type="SUPFAM" id="SSF52540">
    <property type="entry name" value="P-loop containing nucleoside triphosphate hydrolases"/>
    <property type="match status" value="1"/>
</dbReference>
<proteinExistence type="predicted"/>
<dbReference type="PANTHER" id="PTHR43788">
    <property type="entry name" value="DNA2/NAM7 HELICASE FAMILY MEMBER"/>
    <property type="match status" value="1"/>
</dbReference>
<comment type="caution">
    <text evidence="2">The sequence shown here is derived from an EMBL/GenBank/DDBJ whole genome shotgun (WGS) entry which is preliminary data.</text>
</comment>
<dbReference type="Gene3D" id="3.40.50.300">
    <property type="entry name" value="P-loop containing nucleotide triphosphate hydrolases"/>
    <property type="match status" value="1"/>
</dbReference>
<sequence>MARQGEGCVRADPTTQLRQLLVHAARGKDLTAKQLEKAAAQREKEEAAYEKVKRKRFIGFEQRSEKIGTAHVLIEPRPAPPSMIANKEADSEWDGMTAGYDGPAAIWATKARNQSIMYRAQPHGWKGPCQIVKLADVRFSTQFPTQGLAQRLEKKADECNAFEHAEQADEYALSKIEADLVARFQKPPEKAVAFVKYAGWLARETGEPNRWPKQSQENGVVLTDKLQARYGLNRLPSREALSLGARHLYAVWPITPAWFLKDKDYIDVYLFLCHDYVYERRGTVKKRRYFKNTPLDNEPVAFDLDLFNELVDAGISKACIIKPAELKECRKIANRESRTKRVVGLGRVEPDEELRPAGTGKTLLQTALVDFAYKQGYHILCLSPTNNTADRFTFALAEHFEKNGVALSKLPLVRAYSTSRDLHANHSFMERDVPDYVKNCPTADAEEEGHLQKPRGRHAGEGHAQDHGEIRPMRFTKEGVREADMTEQWAFIANCQAKIDSGDWDFDDAELKDRLKQARKNVTKQYMIQQRIIVTTCSNSRTQNVAGLFAHDKQELEMEAMFDNADITFPPCKGIIMFIDEATKESELNLWMRIVHAHICRKTAGVIMFGYVKQLDPTNITDPDVTKFVEQGDITLPTKLVDNGMPSAFVDEQNRMHLVIAEFVSGRSYDGKLKTS</sequence>
<feature type="compositionally biased region" description="Basic and acidic residues" evidence="1">
    <location>
        <begin position="458"/>
        <end position="467"/>
    </location>
</feature>